<evidence type="ECO:0000313" key="11">
    <source>
        <dbReference type="Proteomes" id="UP000243605"/>
    </source>
</evidence>
<evidence type="ECO:0000256" key="7">
    <source>
        <dbReference type="ARBA" id="ARBA00023014"/>
    </source>
</evidence>
<keyword evidence="5" id="KW-0663">Pyridoxal phosphate</keyword>
<dbReference type="InterPro" id="IPR000192">
    <property type="entry name" value="Aminotrans_V_dom"/>
</dbReference>
<keyword evidence="7" id="KW-0411">Iron-sulfur</keyword>
<comment type="similarity">
    <text evidence="2">Belongs to the class-V pyridoxal-phosphate-dependent aminotransferase family. NifS/IscS subfamily.</text>
</comment>
<dbReference type="InterPro" id="IPR015421">
    <property type="entry name" value="PyrdxlP-dep_Trfase_major"/>
</dbReference>
<keyword evidence="6" id="KW-0408">Iron</keyword>
<keyword evidence="3" id="KW-0808">Transferase</keyword>
<dbReference type="Gene3D" id="1.10.260.50">
    <property type="match status" value="1"/>
</dbReference>
<dbReference type="InterPro" id="IPR016454">
    <property type="entry name" value="Cysteine_dSase"/>
</dbReference>
<feature type="domain" description="Aminotransferase class V" evidence="9">
    <location>
        <begin position="3"/>
        <end position="358"/>
    </location>
</feature>
<dbReference type="PIRSF" id="PIRSF005572">
    <property type="entry name" value="NifS"/>
    <property type="match status" value="1"/>
</dbReference>
<proteinExistence type="inferred from homology"/>
<dbReference type="NCBIfam" id="NF002806">
    <property type="entry name" value="PRK02948.1"/>
    <property type="match status" value="1"/>
</dbReference>
<dbReference type="PANTHER" id="PTHR11601:SF34">
    <property type="entry name" value="CYSTEINE DESULFURASE"/>
    <property type="match status" value="1"/>
</dbReference>
<dbReference type="RefSeq" id="WP_091473602.1">
    <property type="nucleotide sequence ID" value="NZ_FOIT01000001.1"/>
</dbReference>
<accession>A0A662Z4S7</accession>
<gene>
    <name evidence="10" type="ORF">SAMN05192557_0516</name>
</gene>
<dbReference type="FunFam" id="3.40.640.10:FF:000084">
    <property type="entry name" value="IscS-like cysteine desulfurase"/>
    <property type="match status" value="1"/>
</dbReference>
<dbReference type="AlphaFoldDB" id="A0A662Z4S7"/>
<dbReference type="Gene3D" id="3.90.1150.10">
    <property type="entry name" value="Aspartate Aminotransferase, domain 1"/>
    <property type="match status" value="1"/>
</dbReference>
<keyword evidence="11" id="KW-1185">Reference proteome</keyword>
<dbReference type="Pfam" id="PF00266">
    <property type="entry name" value="Aminotran_5"/>
    <property type="match status" value="1"/>
</dbReference>
<dbReference type="EMBL" id="FOIT01000001">
    <property type="protein sequence ID" value="SEV85603.1"/>
    <property type="molecule type" value="Genomic_DNA"/>
</dbReference>
<dbReference type="InterPro" id="IPR015422">
    <property type="entry name" value="PyrdxlP-dep_Trfase_small"/>
</dbReference>
<evidence type="ECO:0000256" key="4">
    <source>
        <dbReference type="ARBA" id="ARBA00022723"/>
    </source>
</evidence>
<dbReference type="OrthoDB" id="9808002at2"/>
<evidence type="ECO:0000256" key="8">
    <source>
        <dbReference type="ARBA" id="ARBA00050776"/>
    </source>
</evidence>
<dbReference type="PANTHER" id="PTHR11601">
    <property type="entry name" value="CYSTEINE DESULFURYLASE FAMILY MEMBER"/>
    <property type="match status" value="1"/>
</dbReference>
<dbReference type="Gene3D" id="3.40.640.10">
    <property type="entry name" value="Type I PLP-dependent aspartate aminotransferase-like (Major domain)"/>
    <property type="match status" value="1"/>
</dbReference>
<dbReference type="SUPFAM" id="SSF53383">
    <property type="entry name" value="PLP-dependent transferases"/>
    <property type="match status" value="1"/>
</dbReference>
<keyword evidence="4" id="KW-0479">Metal-binding</keyword>
<evidence type="ECO:0000256" key="6">
    <source>
        <dbReference type="ARBA" id="ARBA00023004"/>
    </source>
</evidence>
<dbReference type="InterPro" id="IPR015424">
    <property type="entry name" value="PyrdxlP-dep_Trfase"/>
</dbReference>
<evidence type="ECO:0000256" key="1">
    <source>
        <dbReference type="ARBA" id="ARBA00001933"/>
    </source>
</evidence>
<dbReference type="Proteomes" id="UP000243605">
    <property type="component" value="Unassembled WGS sequence"/>
</dbReference>
<evidence type="ECO:0000256" key="5">
    <source>
        <dbReference type="ARBA" id="ARBA00022898"/>
    </source>
</evidence>
<protein>
    <submittedName>
        <fullName evidence="10">Cysteine desulfurase</fullName>
    </submittedName>
</protein>
<dbReference type="GO" id="GO:0046872">
    <property type="term" value="F:metal ion binding"/>
    <property type="evidence" value="ECO:0007669"/>
    <property type="project" value="UniProtKB-KW"/>
</dbReference>
<organism evidence="10 11">
    <name type="scientific">Aliicoccus persicus</name>
    <dbReference type="NCBI Taxonomy" id="930138"/>
    <lineage>
        <taxon>Bacteria</taxon>
        <taxon>Bacillati</taxon>
        <taxon>Bacillota</taxon>
        <taxon>Bacilli</taxon>
        <taxon>Bacillales</taxon>
        <taxon>Staphylococcaceae</taxon>
        <taxon>Aliicoccus</taxon>
    </lineage>
</organism>
<evidence type="ECO:0000256" key="3">
    <source>
        <dbReference type="ARBA" id="ARBA00022679"/>
    </source>
</evidence>
<sequence length="375" mass="41420">MAIYLDYAASTPFDRDILSAVFESTDTYGNPSSTHKLGKEAKSMLETNRAKIAKYINASPQEIIITSGATEANNLAIKGIVNQHDRPHVITTNVEHSSVKSTYELLESQCDVTYLQVKENGRIDIEDLKHALREDTVLVSIILINNETGVIQPVYEIAEVLKDRDTLLHLDAVQSFGHVDVDVEALGADLLSLSAHKIYGPKGVGILYCKKNTKLNSLITGGLHEAGRRAGTENNMWTGAMALAMEKVVENKTERNIKEMQLKELFLNELQVNAIPFDVNGDVNHASPHILNVYFPWVDVQVLLTALDLRDVYISGGSACNSGSVKPSHVITAMYDDARASHSVRFSFSYLNTEEEIKETVKVLKSIYESLKATA</sequence>
<name>A0A662Z4S7_9STAP</name>
<comment type="cofactor">
    <cofactor evidence="1">
        <name>pyridoxal 5'-phosphate</name>
        <dbReference type="ChEBI" id="CHEBI:597326"/>
    </cofactor>
</comment>
<dbReference type="GO" id="GO:0031071">
    <property type="term" value="F:cysteine desulfurase activity"/>
    <property type="evidence" value="ECO:0007669"/>
    <property type="project" value="UniProtKB-EC"/>
</dbReference>
<comment type="catalytic activity">
    <reaction evidence="8">
        <text>(sulfur carrier)-H + L-cysteine = (sulfur carrier)-SH + L-alanine</text>
        <dbReference type="Rhea" id="RHEA:43892"/>
        <dbReference type="Rhea" id="RHEA-COMP:14737"/>
        <dbReference type="Rhea" id="RHEA-COMP:14739"/>
        <dbReference type="ChEBI" id="CHEBI:29917"/>
        <dbReference type="ChEBI" id="CHEBI:35235"/>
        <dbReference type="ChEBI" id="CHEBI:57972"/>
        <dbReference type="ChEBI" id="CHEBI:64428"/>
        <dbReference type="EC" id="2.8.1.7"/>
    </reaction>
</comment>
<dbReference type="GO" id="GO:0051536">
    <property type="term" value="F:iron-sulfur cluster binding"/>
    <property type="evidence" value="ECO:0007669"/>
    <property type="project" value="UniProtKB-KW"/>
</dbReference>
<evidence type="ECO:0000259" key="9">
    <source>
        <dbReference type="Pfam" id="PF00266"/>
    </source>
</evidence>
<evidence type="ECO:0000313" key="10">
    <source>
        <dbReference type="EMBL" id="SEV85603.1"/>
    </source>
</evidence>
<evidence type="ECO:0000256" key="2">
    <source>
        <dbReference type="ARBA" id="ARBA00006490"/>
    </source>
</evidence>
<reference evidence="10 11" key="1">
    <citation type="submission" date="2016-10" db="EMBL/GenBank/DDBJ databases">
        <authorList>
            <person name="Varghese N."/>
            <person name="Submissions S."/>
        </authorList>
    </citation>
    <scope>NUCLEOTIDE SEQUENCE [LARGE SCALE GENOMIC DNA]</scope>
    <source>
        <strain evidence="10 11">IBRC-M10081</strain>
    </source>
</reference>